<gene>
    <name evidence="1" type="ORF">BDQ12DRAFT_692509</name>
</gene>
<evidence type="ECO:0000313" key="1">
    <source>
        <dbReference type="EMBL" id="TFK32441.1"/>
    </source>
</evidence>
<dbReference type="EMBL" id="ML213675">
    <property type="protein sequence ID" value="TFK32441.1"/>
    <property type="molecule type" value="Genomic_DNA"/>
</dbReference>
<reference evidence="1 2" key="1">
    <citation type="journal article" date="2019" name="Nat. Ecol. Evol.">
        <title>Megaphylogeny resolves global patterns of mushroom evolution.</title>
        <authorList>
            <person name="Varga T."/>
            <person name="Krizsan K."/>
            <person name="Foldi C."/>
            <person name="Dima B."/>
            <person name="Sanchez-Garcia M."/>
            <person name="Sanchez-Ramirez S."/>
            <person name="Szollosi G.J."/>
            <person name="Szarkandi J.G."/>
            <person name="Papp V."/>
            <person name="Albert L."/>
            <person name="Andreopoulos W."/>
            <person name="Angelini C."/>
            <person name="Antonin V."/>
            <person name="Barry K.W."/>
            <person name="Bougher N.L."/>
            <person name="Buchanan P."/>
            <person name="Buyck B."/>
            <person name="Bense V."/>
            <person name="Catcheside P."/>
            <person name="Chovatia M."/>
            <person name="Cooper J."/>
            <person name="Damon W."/>
            <person name="Desjardin D."/>
            <person name="Finy P."/>
            <person name="Geml J."/>
            <person name="Haridas S."/>
            <person name="Hughes K."/>
            <person name="Justo A."/>
            <person name="Karasinski D."/>
            <person name="Kautmanova I."/>
            <person name="Kiss B."/>
            <person name="Kocsube S."/>
            <person name="Kotiranta H."/>
            <person name="LaButti K.M."/>
            <person name="Lechner B.E."/>
            <person name="Liimatainen K."/>
            <person name="Lipzen A."/>
            <person name="Lukacs Z."/>
            <person name="Mihaltcheva S."/>
            <person name="Morgado L.N."/>
            <person name="Niskanen T."/>
            <person name="Noordeloos M.E."/>
            <person name="Ohm R.A."/>
            <person name="Ortiz-Santana B."/>
            <person name="Ovrebo C."/>
            <person name="Racz N."/>
            <person name="Riley R."/>
            <person name="Savchenko A."/>
            <person name="Shiryaev A."/>
            <person name="Soop K."/>
            <person name="Spirin V."/>
            <person name="Szebenyi C."/>
            <person name="Tomsovsky M."/>
            <person name="Tulloss R.E."/>
            <person name="Uehling J."/>
            <person name="Grigoriev I.V."/>
            <person name="Vagvolgyi C."/>
            <person name="Papp T."/>
            <person name="Martin F.M."/>
            <person name="Miettinen O."/>
            <person name="Hibbett D.S."/>
            <person name="Nagy L.G."/>
        </authorList>
    </citation>
    <scope>NUCLEOTIDE SEQUENCE [LARGE SCALE GENOMIC DNA]</scope>
    <source>
        <strain evidence="1 2">CBS 166.37</strain>
    </source>
</reference>
<dbReference type="Proteomes" id="UP000308652">
    <property type="component" value="Unassembled WGS sequence"/>
</dbReference>
<accession>A0A5C3LUM2</accession>
<evidence type="ECO:0000313" key="2">
    <source>
        <dbReference type="Proteomes" id="UP000308652"/>
    </source>
</evidence>
<feature type="non-terminal residue" evidence="1">
    <location>
        <position position="59"/>
    </location>
</feature>
<sequence length="59" mass="6416">MPGRDSNKDQATGFLALAVHFLVPNPVGKLALALAGEAKAWRHRLRSHIVVPTLEFVVV</sequence>
<organism evidence="1 2">
    <name type="scientific">Crucibulum laeve</name>
    <dbReference type="NCBI Taxonomy" id="68775"/>
    <lineage>
        <taxon>Eukaryota</taxon>
        <taxon>Fungi</taxon>
        <taxon>Dikarya</taxon>
        <taxon>Basidiomycota</taxon>
        <taxon>Agaricomycotina</taxon>
        <taxon>Agaricomycetes</taxon>
        <taxon>Agaricomycetidae</taxon>
        <taxon>Agaricales</taxon>
        <taxon>Agaricineae</taxon>
        <taxon>Nidulariaceae</taxon>
        <taxon>Crucibulum</taxon>
    </lineage>
</organism>
<dbReference type="AlphaFoldDB" id="A0A5C3LUM2"/>
<proteinExistence type="predicted"/>
<keyword evidence="2" id="KW-1185">Reference proteome</keyword>
<protein>
    <submittedName>
        <fullName evidence="1">Uncharacterized protein</fullName>
    </submittedName>
</protein>
<name>A0A5C3LUM2_9AGAR</name>